<dbReference type="RefSeq" id="WP_021761825.1">
    <property type="nucleotide sequence ID" value="NC_022444.1"/>
</dbReference>
<reference evidence="1 2" key="1">
    <citation type="journal article" date="2013" name="J. Bacteriol.">
        <title>Roles of HynAB and Ech, the only two hydrogenases found in the model sulfate reducer Desulfovibrio gigas.</title>
        <authorList>
            <person name="Morais-Silva F.O."/>
            <person name="Santos C.I."/>
            <person name="Rodrigues R."/>
            <person name="Pereira I.A."/>
            <person name="Rodrigues-Pousada C."/>
        </authorList>
    </citation>
    <scope>NUCLEOTIDE SEQUENCE [LARGE SCALE GENOMIC DNA]</scope>
    <source>
        <strain evidence="2">ATCC 19364 / DSM 1382 / NCIMB 9332 / VKM B-1759</strain>
    </source>
</reference>
<sequence>MKIKSEYLEALRQEDVQRARQTSGTGTFDDVLAMESAKKDTACVAQETPGTKSLMAPPLLAGVDCAETATEDAAEETPLTGRTVMEHLDSVLDQLESYASTLKGDPAQGGLRNAYGVLEGISTQVDQLKQSLPDLPEGNAALQSVVDELEILAVTERFKFNRGDYL</sequence>
<evidence type="ECO:0000313" key="1">
    <source>
        <dbReference type="EMBL" id="AGW14750.1"/>
    </source>
</evidence>
<gene>
    <name evidence="1" type="ORF">DGI_3032</name>
</gene>
<name>T2GDT8_MEGG1</name>
<keyword evidence="2" id="KW-1185">Reference proteome</keyword>
<evidence type="ECO:0000313" key="2">
    <source>
        <dbReference type="Proteomes" id="UP000016587"/>
    </source>
</evidence>
<accession>T2GDT8</accession>
<dbReference type="Proteomes" id="UP000016587">
    <property type="component" value="Chromosome"/>
</dbReference>
<dbReference type="HOGENOM" id="CLU_137836_0_0_7"/>
<dbReference type="PATRIC" id="fig|1121448.10.peg.2991"/>
<dbReference type="OrthoDB" id="5518730at2"/>
<dbReference type="AlphaFoldDB" id="T2GDT8"/>
<dbReference type="EMBL" id="CP006585">
    <property type="protein sequence ID" value="AGW14750.1"/>
    <property type="molecule type" value="Genomic_DNA"/>
</dbReference>
<organism evidence="1 2">
    <name type="scientific">Megalodesulfovibrio gigas (strain ATCC 19364 / DSM 1382 / NCIMB 9332 / VKM B-1759)</name>
    <name type="common">Desulfovibrio gigas</name>
    <dbReference type="NCBI Taxonomy" id="1121448"/>
    <lineage>
        <taxon>Bacteria</taxon>
        <taxon>Pseudomonadati</taxon>
        <taxon>Thermodesulfobacteriota</taxon>
        <taxon>Desulfovibrionia</taxon>
        <taxon>Desulfovibrionales</taxon>
        <taxon>Desulfovibrionaceae</taxon>
        <taxon>Megalodesulfovibrio</taxon>
    </lineage>
</organism>
<protein>
    <submittedName>
        <fullName evidence="1">Uncharacterized protein</fullName>
    </submittedName>
</protein>
<reference evidence="2" key="2">
    <citation type="submission" date="2013-07" db="EMBL/GenBank/DDBJ databases">
        <authorList>
            <person name="Morais-Silva F.O."/>
            <person name="Rezende A.M."/>
            <person name="Pimentel C."/>
            <person name="Resende D.M."/>
            <person name="Santos C.I."/>
            <person name="Clemente C."/>
            <person name="de Oliveira L.M."/>
            <person name="da Silva S.M."/>
            <person name="Costa D.A."/>
            <person name="Varela-Raposo A."/>
            <person name="Horacio E.C.A."/>
            <person name="Matos M."/>
            <person name="Flores O."/>
            <person name="Ruiz J.C."/>
            <person name="Rodrigues-Pousada C."/>
        </authorList>
    </citation>
    <scope>NUCLEOTIDE SEQUENCE [LARGE SCALE GENOMIC DNA]</scope>
    <source>
        <strain evidence="2">ATCC 19364 / DSM 1382 / NCIMB 9332 / VKM B-1759</strain>
    </source>
</reference>
<proteinExistence type="predicted"/>
<dbReference type="eggNOG" id="ENOG503325D">
    <property type="taxonomic scope" value="Bacteria"/>
</dbReference>
<dbReference type="KEGG" id="dgg:DGI_3032"/>